<keyword evidence="6 10" id="KW-1133">Transmembrane helix</keyword>
<comment type="similarity">
    <text evidence="10">Belongs to the insect chemoreceptor superfamily. Heteromeric odorant receptor channel (TC 1.A.69) family.</text>
</comment>
<feature type="transmembrane region" description="Helical" evidence="10">
    <location>
        <begin position="214"/>
        <end position="234"/>
    </location>
</feature>
<protein>
    <recommendedName>
        <fullName evidence="10">Odorant receptor</fullName>
    </recommendedName>
</protein>
<evidence type="ECO:0000256" key="7">
    <source>
        <dbReference type="ARBA" id="ARBA00023136"/>
    </source>
</evidence>
<dbReference type="OrthoDB" id="7761308at2759"/>
<feature type="transmembrane region" description="Helical" evidence="10">
    <location>
        <begin position="188"/>
        <end position="208"/>
    </location>
</feature>
<dbReference type="Pfam" id="PF02949">
    <property type="entry name" value="7tm_6"/>
    <property type="match status" value="1"/>
</dbReference>
<proteinExistence type="inferred from homology"/>
<keyword evidence="9 10" id="KW-0807">Transducer</keyword>
<accession>A0A6I8TF10</accession>
<reference evidence="11" key="2">
    <citation type="submission" date="2020-05" db="UniProtKB">
        <authorList>
            <consortium name="EnsemblMetazoa"/>
        </authorList>
    </citation>
    <scope>IDENTIFICATION</scope>
    <source>
        <strain evidence="11">LVP_AGWG</strain>
    </source>
</reference>
<keyword evidence="3 10" id="KW-0716">Sensory transduction</keyword>
<dbReference type="EnsemblMetazoa" id="AAEL007110-RB">
    <property type="protein sequence ID" value="AAEL007110-PB"/>
    <property type="gene ID" value="AAEL007110"/>
</dbReference>
<evidence type="ECO:0000256" key="6">
    <source>
        <dbReference type="ARBA" id="ARBA00022989"/>
    </source>
</evidence>
<evidence type="ECO:0000256" key="3">
    <source>
        <dbReference type="ARBA" id="ARBA00022606"/>
    </source>
</evidence>
<keyword evidence="12" id="KW-1185">Reference proteome</keyword>
<name>A0A6I8TF10_AEDAE</name>
<feature type="transmembrane region" description="Helical" evidence="10">
    <location>
        <begin position="55"/>
        <end position="76"/>
    </location>
</feature>
<dbReference type="GO" id="GO:0005886">
    <property type="term" value="C:plasma membrane"/>
    <property type="evidence" value="ECO:0007669"/>
    <property type="project" value="UniProtKB-SubCell"/>
</dbReference>
<dbReference type="PANTHER" id="PTHR21137">
    <property type="entry name" value="ODORANT RECEPTOR"/>
    <property type="match status" value="1"/>
</dbReference>
<keyword evidence="8 10" id="KW-0675">Receptor</keyword>
<dbReference type="InterPro" id="IPR004117">
    <property type="entry name" value="7tm6_olfct_rcpt"/>
</dbReference>
<feature type="transmembrane region" description="Helical" evidence="10">
    <location>
        <begin position="148"/>
        <end position="167"/>
    </location>
</feature>
<feature type="transmembrane region" description="Helical" evidence="10">
    <location>
        <begin position="82"/>
        <end position="104"/>
    </location>
</feature>
<evidence type="ECO:0000256" key="9">
    <source>
        <dbReference type="ARBA" id="ARBA00023224"/>
    </source>
</evidence>
<keyword evidence="4 10" id="KW-0812">Transmembrane</keyword>
<feature type="transmembrane region" description="Helical" evidence="10">
    <location>
        <begin position="308"/>
        <end position="331"/>
    </location>
</feature>
<comment type="subcellular location">
    <subcellularLocation>
        <location evidence="1 10">Cell membrane</location>
        <topology evidence="1 10">Multi-pass membrane protein</topology>
    </subcellularLocation>
</comment>
<dbReference type="Proteomes" id="UP000008820">
    <property type="component" value="Chromosome 3"/>
</dbReference>
<dbReference type="GO" id="GO:0004984">
    <property type="term" value="F:olfactory receptor activity"/>
    <property type="evidence" value="ECO:0007669"/>
    <property type="project" value="InterPro"/>
</dbReference>
<feature type="transmembrane region" description="Helical" evidence="10">
    <location>
        <begin position="280"/>
        <end position="302"/>
    </location>
</feature>
<evidence type="ECO:0000256" key="1">
    <source>
        <dbReference type="ARBA" id="ARBA00004651"/>
    </source>
</evidence>
<evidence type="ECO:0000256" key="4">
    <source>
        <dbReference type="ARBA" id="ARBA00022692"/>
    </source>
</evidence>
<dbReference type="GO" id="GO:0007165">
    <property type="term" value="P:signal transduction"/>
    <property type="evidence" value="ECO:0007669"/>
    <property type="project" value="UniProtKB-KW"/>
</dbReference>
<reference evidence="11 12" key="1">
    <citation type="submission" date="2017-06" db="EMBL/GenBank/DDBJ databases">
        <title>Aedes aegypti genome working group (AGWG) sequencing and assembly.</title>
        <authorList>
            <consortium name="Aedes aegypti Genome Working Group (AGWG)"/>
            <person name="Matthews B.J."/>
        </authorList>
    </citation>
    <scope>NUCLEOTIDE SEQUENCE [LARGE SCALE GENOMIC DNA]</scope>
    <source>
        <strain evidence="11 12">LVP_AGWG</strain>
    </source>
</reference>
<evidence type="ECO:0000256" key="2">
    <source>
        <dbReference type="ARBA" id="ARBA00022475"/>
    </source>
</evidence>
<evidence type="ECO:0000256" key="5">
    <source>
        <dbReference type="ARBA" id="ARBA00022725"/>
    </source>
</evidence>
<gene>
    <name evidence="11" type="primary">5568767</name>
</gene>
<organism evidence="11 12">
    <name type="scientific">Aedes aegypti</name>
    <name type="common">Yellowfever mosquito</name>
    <name type="synonym">Culex aegypti</name>
    <dbReference type="NCBI Taxonomy" id="7159"/>
    <lineage>
        <taxon>Eukaryota</taxon>
        <taxon>Metazoa</taxon>
        <taxon>Ecdysozoa</taxon>
        <taxon>Arthropoda</taxon>
        <taxon>Hexapoda</taxon>
        <taxon>Insecta</taxon>
        <taxon>Pterygota</taxon>
        <taxon>Neoptera</taxon>
        <taxon>Endopterygota</taxon>
        <taxon>Diptera</taxon>
        <taxon>Nematocera</taxon>
        <taxon>Culicoidea</taxon>
        <taxon>Culicidae</taxon>
        <taxon>Culicinae</taxon>
        <taxon>Aedini</taxon>
        <taxon>Aedes</taxon>
        <taxon>Stegomyia</taxon>
    </lineage>
</organism>
<evidence type="ECO:0000313" key="11">
    <source>
        <dbReference type="EnsemblMetazoa" id="AAEL007110-PB"/>
    </source>
</evidence>
<dbReference type="InParanoid" id="A0A6I8TF10"/>
<evidence type="ECO:0000256" key="10">
    <source>
        <dbReference type="RuleBase" id="RU351113"/>
    </source>
</evidence>
<dbReference type="PANTHER" id="PTHR21137:SF35">
    <property type="entry name" value="ODORANT RECEPTOR 19A-RELATED"/>
    <property type="match status" value="1"/>
</dbReference>
<keyword evidence="2" id="KW-1003">Cell membrane</keyword>
<dbReference type="GO" id="GO:0005549">
    <property type="term" value="F:odorant binding"/>
    <property type="evidence" value="ECO:0007669"/>
    <property type="project" value="InterPro"/>
</dbReference>
<evidence type="ECO:0000313" key="12">
    <source>
        <dbReference type="Proteomes" id="UP000008820"/>
    </source>
</evidence>
<keyword evidence="5 10" id="KW-0552">Olfaction</keyword>
<sequence length="406" mass="46465">METVKKFKLIRDIRAEITDPQKTYDDMMHQLNSVAQKYLGMDTLHLEFSFVNRRFIFLLAIMSTFLYADVESAVLAGDVGEVAYNIAVLGFGLQGFAKFDAYVYRKESMHTLVWQISAFLNKKKMFDGLNEIVTANVAIMVLLKRFYIGLYGFVFVSMSSLGLISSLSSGERQLSFGFQFSFLDTSNWVGYLATYIYQVAGILMVVISSCCNDILIVVLYITAMGMYDCMMFDLRELSKLSQMEKSSANKRIAEERIKSVIQQHQEVLEFLELSNETFSLYFLMSLVCMTTAIAILLVALVWNRWYAGLVICFAASSQIFALSLLGTLLLVKSEELIDEVYSITWYDMDLPVQRSLKLFLLMSQHVKEISYRFGVMNMETYVQILPFRLQPPRSEIASSRPYEPVL</sequence>
<dbReference type="AlphaFoldDB" id="A0A6I8TF10"/>
<keyword evidence="7 10" id="KW-0472">Membrane</keyword>
<evidence type="ECO:0000256" key="8">
    <source>
        <dbReference type="ARBA" id="ARBA00023170"/>
    </source>
</evidence>